<feature type="transmembrane region" description="Helical" evidence="7">
    <location>
        <begin position="59"/>
        <end position="82"/>
    </location>
</feature>
<comment type="similarity">
    <text evidence="2">Belongs to the complex I subunit 4L family.</text>
</comment>
<dbReference type="STRING" id="74969.FAD_0626"/>
<comment type="subcellular location">
    <subcellularLocation>
        <location evidence="1">Membrane</location>
        <topology evidence="1">Multi-pass membrane protein</topology>
    </subcellularLocation>
</comment>
<keyword evidence="4 7" id="KW-0812">Transmembrane</keyword>
<evidence type="ECO:0000313" key="8">
    <source>
        <dbReference type="EMBL" id="ARD84537.1"/>
    </source>
</evidence>
<feature type="transmembrane region" description="Helical" evidence="7">
    <location>
        <begin position="30"/>
        <end position="53"/>
    </location>
</feature>
<accession>A0A1V0N377</accession>
<evidence type="ECO:0000256" key="7">
    <source>
        <dbReference type="SAM" id="Phobius"/>
    </source>
</evidence>
<evidence type="ECO:0000256" key="5">
    <source>
        <dbReference type="ARBA" id="ARBA00022989"/>
    </source>
</evidence>
<dbReference type="PANTHER" id="PTHR11434">
    <property type="entry name" value="NADH-UBIQUINONE OXIDOREDUCTASE SUBUNIT ND4L"/>
    <property type="match status" value="1"/>
</dbReference>
<evidence type="ECO:0000313" key="9">
    <source>
        <dbReference type="Proteomes" id="UP000192050"/>
    </source>
</evidence>
<dbReference type="Proteomes" id="UP000192050">
    <property type="component" value="Chromosome"/>
</dbReference>
<dbReference type="PANTHER" id="PTHR11434:SF16">
    <property type="entry name" value="NADH-UBIQUINONE OXIDOREDUCTASE CHAIN 4L"/>
    <property type="match status" value="1"/>
</dbReference>
<name>A0A1V0N377_9ARCH</name>
<dbReference type="Gene3D" id="1.10.287.3510">
    <property type="match status" value="1"/>
</dbReference>
<protein>
    <submittedName>
        <fullName evidence="8">NADH dehydrogenase subunit K</fullName>
    </submittedName>
</protein>
<dbReference type="GeneID" id="16025833"/>
<dbReference type="InterPro" id="IPR001133">
    <property type="entry name" value="NADH_UbQ_OxRdtase_chain4L/K"/>
</dbReference>
<reference evidence="8 9" key="1">
    <citation type="submission" date="2011-10" db="EMBL/GenBank/DDBJ databases">
        <title>Metabolic and evolutionary patterns in the extreme acidophile Ferroplasma acidiphilum.</title>
        <authorList>
            <person name="Golyshina O.V."/>
            <person name="Kozyavkin S.A."/>
            <person name="Tatusov R.L."/>
            <person name="Slesarev A.I."/>
            <person name="Golyshin P.N."/>
        </authorList>
    </citation>
    <scope>NUCLEOTIDE SEQUENCE [LARGE SCALE GENOMIC DNA]</scope>
    <source>
        <strain evidence="9">Y</strain>
    </source>
</reference>
<evidence type="ECO:0000256" key="2">
    <source>
        <dbReference type="ARBA" id="ARBA00010519"/>
    </source>
</evidence>
<dbReference type="GO" id="GO:0030964">
    <property type="term" value="C:NADH dehydrogenase complex"/>
    <property type="evidence" value="ECO:0007669"/>
    <property type="project" value="TreeGrafter"/>
</dbReference>
<evidence type="ECO:0000256" key="1">
    <source>
        <dbReference type="ARBA" id="ARBA00004141"/>
    </source>
</evidence>
<dbReference type="RefSeq" id="WP_009887684.1">
    <property type="nucleotide sequence ID" value="NZ_CP015363.1"/>
</dbReference>
<dbReference type="HAMAP" id="MF_01456">
    <property type="entry name" value="NDH1_NuoK"/>
    <property type="match status" value="1"/>
</dbReference>
<evidence type="ECO:0000256" key="6">
    <source>
        <dbReference type="ARBA" id="ARBA00023136"/>
    </source>
</evidence>
<proteinExistence type="inferred from homology"/>
<gene>
    <name evidence="8" type="ORF">FAD_0626</name>
</gene>
<evidence type="ECO:0000256" key="3">
    <source>
        <dbReference type="ARBA" id="ARBA00022448"/>
    </source>
</evidence>
<dbReference type="OrthoDB" id="56168at2157"/>
<dbReference type="NCBIfam" id="NF004320">
    <property type="entry name" value="PRK05715.1-2"/>
    <property type="match status" value="1"/>
</dbReference>
<dbReference type="Pfam" id="PF00420">
    <property type="entry name" value="Oxidored_q2"/>
    <property type="match status" value="1"/>
</dbReference>
<keyword evidence="5 7" id="KW-1133">Transmembrane helix</keyword>
<dbReference type="AlphaFoldDB" id="A0A1V0N377"/>
<dbReference type="InterPro" id="IPR039428">
    <property type="entry name" value="NUOK/Mnh_C1-like"/>
</dbReference>
<keyword evidence="3" id="KW-0813">Transport</keyword>
<organism evidence="8 9">
    <name type="scientific">Ferroplasma acidiphilum</name>
    <dbReference type="NCBI Taxonomy" id="74969"/>
    <lineage>
        <taxon>Archaea</taxon>
        <taxon>Methanobacteriati</taxon>
        <taxon>Thermoplasmatota</taxon>
        <taxon>Thermoplasmata</taxon>
        <taxon>Thermoplasmatales</taxon>
        <taxon>Ferroplasmaceae</taxon>
        <taxon>Ferroplasma</taxon>
    </lineage>
</organism>
<dbReference type="KEGG" id="fai:FAD_0626"/>
<dbReference type="EMBL" id="CP015363">
    <property type="protein sequence ID" value="ARD84537.1"/>
    <property type="molecule type" value="Genomic_DNA"/>
</dbReference>
<dbReference type="GO" id="GO:0016651">
    <property type="term" value="F:oxidoreductase activity, acting on NAD(P)H"/>
    <property type="evidence" value="ECO:0007669"/>
    <property type="project" value="InterPro"/>
</dbReference>
<keyword evidence="6 7" id="KW-0472">Membrane</keyword>
<dbReference type="GO" id="GO:0042773">
    <property type="term" value="P:ATP synthesis coupled electron transport"/>
    <property type="evidence" value="ECO:0007669"/>
    <property type="project" value="InterPro"/>
</dbReference>
<evidence type="ECO:0000256" key="4">
    <source>
        <dbReference type="ARBA" id="ARBA00022692"/>
    </source>
</evidence>
<keyword evidence="9" id="KW-1185">Reference proteome</keyword>
<feature type="transmembrane region" description="Helical" evidence="7">
    <location>
        <begin position="6"/>
        <end position="23"/>
    </location>
</feature>
<sequence>MNIIYILFLSMILFTIGIYGVTTSKVGMKVIISLEIVLNAALLDVVGVATLYYSTSVVVFALFVIAIGVIESTVGIAIFTLISKKYGKINISLLRDIKW</sequence>